<dbReference type="PANTHER" id="PTHR28631">
    <property type="entry name" value="UPF0692 PROTEIN C19ORF54"/>
    <property type="match status" value="1"/>
</dbReference>
<keyword evidence="8" id="KW-1185">Reference proteome</keyword>
<organism evidence="9">
    <name type="scientific">Strongyloides stercoralis</name>
    <name type="common">Threadworm</name>
    <dbReference type="NCBI Taxonomy" id="6248"/>
    <lineage>
        <taxon>Eukaryota</taxon>
        <taxon>Metazoa</taxon>
        <taxon>Ecdysozoa</taxon>
        <taxon>Nematoda</taxon>
        <taxon>Chromadorea</taxon>
        <taxon>Rhabditida</taxon>
        <taxon>Tylenchina</taxon>
        <taxon>Panagrolaimomorpha</taxon>
        <taxon>Strongyloidoidea</taxon>
        <taxon>Strongyloididae</taxon>
        <taxon>Strongyloides</taxon>
    </lineage>
</organism>
<dbReference type="WBParaSite" id="SSTP_0000613500.1">
    <property type="protein sequence ID" value="SSTP_0000613500.1"/>
    <property type="gene ID" value="SSTP_0000613500"/>
</dbReference>
<dbReference type="Pfam" id="PF21646">
    <property type="entry name" value="ACTMAP-like_C"/>
    <property type="match status" value="1"/>
</dbReference>
<dbReference type="AlphaFoldDB" id="A0A0K0E9F2"/>
<keyword evidence="3" id="KW-0378">Hydrolase</keyword>
<evidence type="ECO:0000256" key="5">
    <source>
        <dbReference type="ARBA" id="ARBA00034848"/>
    </source>
</evidence>
<evidence type="ECO:0000256" key="3">
    <source>
        <dbReference type="ARBA" id="ARBA00022801"/>
    </source>
</evidence>
<name>A0A0K0E9F2_STRER</name>
<dbReference type="STRING" id="6248.A0A0K0E9F2"/>
<evidence type="ECO:0000256" key="7">
    <source>
        <dbReference type="ARBA" id="ARBA00049041"/>
    </source>
</evidence>
<dbReference type="PANTHER" id="PTHR28631:SF1">
    <property type="entry name" value="ACTIN MATURATION PROTEASE"/>
    <property type="match status" value="1"/>
</dbReference>
<accession>A0A0K0E9F2</accession>
<dbReference type="GO" id="GO:0004177">
    <property type="term" value="F:aminopeptidase activity"/>
    <property type="evidence" value="ECO:0007669"/>
    <property type="project" value="UniProtKB-KW"/>
</dbReference>
<evidence type="ECO:0000313" key="8">
    <source>
        <dbReference type="Proteomes" id="UP000035681"/>
    </source>
</evidence>
<proteinExistence type="inferred from homology"/>
<keyword evidence="2" id="KW-0645">Protease</keyword>
<protein>
    <recommendedName>
        <fullName evidence="5">Actin maturation protease</fullName>
    </recommendedName>
    <alternativeName>
        <fullName evidence="6">Actin aminopeptidase ACTMAP</fullName>
    </alternativeName>
</protein>
<comment type="similarity">
    <text evidence="4">Belongs to the ACTMAP family.</text>
</comment>
<dbReference type="WBParaSite" id="TCONS_00002828.p1">
    <property type="protein sequence ID" value="TCONS_00002828.p1"/>
    <property type="gene ID" value="XLOC_002626"/>
</dbReference>
<evidence type="ECO:0000256" key="1">
    <source>
        <dbReference type="ARBA" id="ARBA00022438"/>
    </source>
</evidence>
<evidence type="ECO:0000256" key="6">
    <source>
        <dbReference type="ARBA" id="ARBA00034908"/>
    </source>
</evidence>
<dbReference type="Proteomes" id="UP000035681">
    <property type="component" value="Unplaced"/>
</dbReference>
<evidence type="ECO:0000256" key="4">
    <source>
        <dbReference type="ARBA" id="ARBA00034725"/>
    </source>
</evidence>
<dbReference type="InterPro" id="IPR040043">
    <property type="entry name" value="ACTMAP"/>
</dbReference>
<sequence>MNILSINPLLKRRIEFASNGNNCYVWFREPKVTLQNGFPHCGLVALLMMSDSLKFPSNVNTIDLLNVAIDKGFSNKGEIFSVKWLSQIAKTFWDNLGTFDVLEKLPDEKKLIKELSSSDVVYLIPYDCGKNFEPVFRDGHNAHWSLVTGFVLIENSNKNSEKDVDNCINFFNSNECINNGDITLYVIGYQGKSRYPGVWDYKMLVQSNLQLNTCRAGGENEFKFDVNGMEDLRGKCLRVKKK</sequence>
<comment type="catalytic activity">
    <reaction evidence="7">
        <text>N-terminal N(alpha)-acetyl-L-cysteinyl-L-aspartyl-[protein] + H2O = N-terminal L-aspartyl-[protein] + N-acetyl-L-cysteine</text>
        <dbReference type="Rhea" id="RHEA:74579"/>
        <dbReference type="Rhea" id="RHEA-COMP:12669"/>
        <dbReference type="Rhea" id="RHEA-COMP:18395"/>
        <dbReference type="ChEBI" id="CHEBI:15377"/>
        <dbReference type="ChEBI" id="CHEBI:64720"/>
        <dbReference type="ChEBI" id="CHEBI:78236"/>
        <dbReference type="ChEBI" id="CHEBI:193599"/>
    </reaction>
    <physiologicalReaction direction="left-to-right" evidence="7">
        <dbReference type="Rhea" id="RHEA:74580"/>
    </physiologicalReaction>
</comment>
<evidence type="ECO:0000313" key="9">
    <source>
        <dbReference type="WBParaSite" id="SSTP_0000613500.1"/>
    </source>
</evidence>
<keyword evidence="1" id="KW-0031">Aminopeptidase</keyword>
<dbReference type="GO" id="GO:0006508">
    <property type="term" value="P:proteolysis"/>
    <property type="evidence" value="ECO:0007669"/>
    <property type="project" value="UniProtKB-KW"/>
</dbReference>
<evidence type="ECO:0000256" key="2">
    <source>
        <dbReference type="ARBA" id="ARBA00022670"/>
    </source>
</evidence>
<reference evidence="9" key="1">
    <citation type="submission" date="2015-08" db="UniProtKB">
        <authorList>
            <consortium name="WormBaseParasite"/>
        </authorList>
    </citation>
    <scope>IDENTIFICATION</scope>
</reference>